<dbReference type="InterPro" id="IPR006976">
    <property type="entry name" value="VanZ-like"/>
</dbReference>
<dbReference type="Pfam" id="PF06271">
    <property type="entry name" value="RDD"/>
    <property type="match status" value="1"/>
</dbReference>
<dbReference type="PIRSF" id="PIRSF031578">
    <property type="entry name" value="Uncharacterised_Vanz_RDD-cont"/>
    <property type="match status" value="1"/>
</dbReference>
<feature type="transmembrane region" description="Helical" evidence="5">
    <location>
        <begin position="12"/>
        <end position="32"/>
    </location>
</feature>
<dbReference type="PANTHER" id="PTHR36834:SF1">
    <property type="entry name" value="INTEGRAL MEMBRANE PROTEIN"/>
    <property type="match status" value="1"/>
</dbReference>
<evidence type="ECO:0000256" key="4">
    <source>
        <dbReference type="ARBA" id="ARBA00023136"/>
    </source>
</evidence>
<dbReference type="RefSeq" id="WP_244730249.1">
    <property type="nucleotide sequence ID" value="NZ_JALIRP010000015.1"/>
</dbReference>
<keyword evidence="2 5" id="KW-0812">Transmembrane</keyword>
<feature type="transmembrane region" description="Helical" evidence="5">
    <location>
        <begin position="44"/>
        <end position="64"/>
    </location>
</feature>
<dbReference type="Proteomes" id="UP001139347">
    <property type="component" value="Unassembled WGS sequence"/>
</dbReference>
<comment type="subcellular location">
    <subcellularLocation>
        <location evidence="1">Membrane</location>
        <topology evidence="1">Multi-pass membrane protein</topology>
    </subcellularLocation>
</comment>
<feature type="transmembrane region" description="Helical" evidence="5">
    <location>
        <begin position="175"/>
        <end position="199"/>
    </location>
</feature>
<feature type="domain" description="RDD" evidence="7">
    <location>
        <begin position="215"/>
        <end position="329"/>
    </location>
</feature>
<accession>A0A9X2B4P1</accession>
<feature type="transmembrane region" description="Helical" evidence="5">
    <location>
        <begin position="314"/>
        <end position="336"/>
    </location>
</feature>
<keyword evidence="4 5" id="KW-0472">Membrane</keyword>
<protein>
    <submittedName>
        <fullName evidence="8">VanZ family protein</fullName>
    </submittedName>
</protein>
<sequence>MLNSYLFPISYAFLFFPFAALLFTLPFLIFQYRKHGYVNKVRALVLYLFLLYLLNAFFLVILPLPTSRHNAALASGALQLVPLNFIHDILKETSVIGSEPSTYLHLLKERAFLQVVFNITLTVPFGMVLRYYFRTGWVRSILYSFLLSLFFETTQLTGIYGLYDHAYRVFDVDDLIMNTLGGICGYLAAEWLSGLLPRIEKLDENIDLSTKRVTYTRRAIAFMIDSAIWSILMAICILLHIRASFWVATGIYFMLIPWLTNGLTPGKWLVRIRITKMGERITIAALFKRYGLLYWVFFGLNSLLVGSLDNMPDIGRLFLGIVMFVMNAWFFVHVIIHMIKKDSMLFYEKISSTHHVILWHTLPEEKEKEKEKEKEPV</sequence>
<evidence type="ECO:0000259" key="6">
    <source>
        <dbReference type="Pfam" id="PF04892"/>
    </source>
</evidence>
<comment type="caution">
    <text evidence="8">The sequence shown here is derived from an EMBL/GenBank/DDBJ whole genome shotgun (WGS) entry which is preliminary data.</text>
</comment>
<feature type="transmembrane region" description="Helical" evidence="5">
    <location>
        <begin position="291"/>
        <end position="308"/>
    </location>
</feature>
<keyword evidence="3 5" id="KW-1133">Transmembrane helix</keyword>
<feature type="transmembrane region" description="Helical" evidence="5">
    <location>
        <begin position="140"/>
        <end position="163"/>
    </location>
</feature>
<feature type="domain" description="VanZ-like" evidence="6">
    <location>
        <begin position="49"/>
        <end position="190"/>
    </location>
</feature>
<evidence type="ECO:0000256" key="1">
    <source>
        <dbReference type="ARBA" id="ARBA00004141"/>
    </source>
</evidence>
<evidence type="ECO:0000313" key="9">
    <source>
        <dbReference type="Proteomes" id="UP001139347"/>
    </source>
</evidence>
<dbReference type="AlphaFoldDB" id="A0A9X2B4P1"/>
<dbReference type="InterPro" id="IPR010432">
    <property type="entry name" value="RDD"/>
</dbReference>
<evidence type="ECO:0000256" key="2">
    <source>
        <dbReference type="ARBA" id="ARBA00022692"/>
    </source>
</evidence>
<dbReference type="InterPro" id="IPR021192">
    <property type="entry name" value="UCP031578_Vanz/RDD"/>
</dbReference>
<feature type="transmembrane region" description="Helical" evidence="5">
    <location>
        <begin position="111"/>
        <end position="133"/>
    </location>
</feature>
<feature type="transmembrane region" description="Helical" evidence="5">
    <location>
        <begin position="220"/>
        <end position="241"/>
    </location>
</feature>
<evidence type="ECO:0000259" key="7">
    <source>
        <dbReference type="Pfam" id="PF06271"/>
    </source>
</evidence>
<name>A0A9X2B4P1_9BACL</name>
<feature type="transmembrane region" description="Helical" evidence="5">
    <location>
        <begin position="247"/>
        <end position="270"/>
    </location>
</feature>
<evidence type="ECO:0000256" key="5">
    <source>
        <dbReference type="SAM" id="Phobius"/>
    </source>
</evidence>
<dbReference type="InterPro" id="IPR053150">
    <property type="entry name" value="Teicoplanin_resist-assoc"/>
</dbReference>
<dbReference type="EMBL" id="JALIRP010000015">
    <property type="protein sequence ID" value="MCJ8014834.1"/>
    <property type="molecule type" value="Genomic_DNA"/>
</dbReference>
<reference evidence="8" key="1">
    <citation type="submission" date="2022-04" db="EMBL/GenBank/DDBJ databases">
        <title>Paenibacillus mangrovi sp. nov., a novel endophytic bacterium isolated from bark of Kandelia candel.</title>
        <authorList>
            <person name="Tuo L."/>
        </authorList>
    </citation>
    <scope>NUCLEOTIDE SEQUENCE</scope>
    <source>
        <strain evidence="8">KQZ6P-2</strain>
    </source>
</reference>
<dbReference type="Pfam" id="PF04892">
    <property type="entry name" value="VanZ"/>
    <property type="match status" value="1"/>
</dbReference>
<evidence type="ECO:0000256" key="3">
    <source>
        <dbReference type="ARBA" id="ARBA00022989"/>
    </source>
</evidence>
<keyword evidence="9" id="KW-1185">Reference proteome</keyword>
<proteinExistence type="predicted"/>
<gene>
    <name evidence="8" type="ORF">MUG84_24425</name>
</gene>
<organism evidence="8 9">
    <name type="scientific">Paenibacillus mangrovi</name>
    <dbReference type="NCBI Taxonomy" id="2931978"/>
    <lineage>
        <taxon>Bacteria</taxon>
        <taxon>Bacillati</taxon>
        <taxon>Bacillota</taxon>
        <taxon>Bacilli</taxon>
        <taxon>Bacillales</taxon>
        <taxon>Paenibacillaceae</taxon>
        <taxon>Paenibacillus</taxon>
    </lineage>
</organism>
<dbReference type="PANTHER" id="PTHR36834">
    <property type="entry name" value="MEMBRANE PROTEIN-RELATED"/>
    <property type="match status" value="1"/>
</dbReference>
<evidence type="ECO:0000313" key="8">
    <source>
        <dbReference type="EMBL" id="MCJ8014834.1"/>
    </source>
</evidence>